<dbReference type="Proteomes" id="UP000283569">
    <property type="component" value="Unassembled WGS sequence"/>
</dbReference>
<feature type="region of interest" description="Disordered" evidence="1">
    <location>
        <begin position="241"/>
        <end position="299"/>
    </location>
</feature>
<sequence length="446" mass="46527">MTAKTIMNAFLAALLAGDTEAGPCKPRPRTTDILTTVEIMSTSTRTKTTADISLPTTKLSSIDYLTFTTDQSESTRQTSTESKDSTTTAASPTILTTTTSSSIALTSSIIQSSVEPTTVTEDATTVAVSITLTAELSSTITGSLTETPTFSKDTTTIVSMTTETSSTRELTFEITEGSTVEPTTTEGSPTTTTPMIPATEQSSTVIESSTRMTTAAEDATTTAVFDTETSSTVEISSTIAESSVDITTSSQEPTATTSISTTVSTLPTTESTTTSEVTSTTTTGAAGPPTITNLGFDDTTEPWSVTQPHLVSLSLDSNIKHDGRSSARMSFSAAGGSTSYITQAFSSPPKTGVGYLASAWIRPGDGCTLAVLGCVYGNAGLFAGRRNLVVTATATQPGTINQWQEISYKCTYTQTQIDQGGLALNIGFMCITGSEAWVDSVQFSEQ</sequence>
<comment type="caution">
    <text evidence="3">The sequence shown here is derived from an EMBL/GenBank/DDBJ whole genome shotgun (WGS) entry which is preliminary data.</text>
</comment>
<reference evidence="3 4" key="1">
    <citation type="journal article" date="2018" name="Sci. Rep.">
        <title>Characterisation of pathogen-specific regions and novel effector candidates in Fusarium oxysporum f. sp. cepae.</title>
        <authorList>
            <person name="Armitage A.D."/>
            <person name="Taylor A."/>
            <person name="Sobczyk M.K."/>
            <person name="Baxter L."/>
            <person name="Greenfield B.P."/>
            <person name="Bates H.J."/>
            <person name="Wilson F."/>
            <person name="Jackson A.C."/>
            <person name="Ott S."/>
            <person name="Harrison R.J."/>
            <person name="Clarkson J.P."/>
        </authorList>
    </citation>
    <scope>NUCLEOTIDE SEQUENCE [LARGE SCALE GENOMIC DNA]</scope>
    <source>
        <strain evidence="3 4">Fp_A8</strain>
    </source>
</reference>
<feature type="signal peptide" evidence="2">
    <location>
        <begin position="1"/>
        <end position="21"/>
    </location>
</feature>
<feature type="compositionally biased region" description="Polar residues" evidence="1">
    <location>
        <begin position="199"/>
        <end position="210"/>
    </location>
</feature>
<evidence type="ECO:0000313" key="3">
    <source>
        <dbReference type="EMBL" id="RKL30814.1"/>
    </source>
</evidence>
<feature type="compositionally biased region" description="Low complexity" evidence="1">
    <location>
        <begin position="253"/>
        <end position="292"/>
    </location>
</feature>
<protein>
    <recommendedName>
        <fullName evidence="5">CBM-cenC domain-containing protein</fullName>
    </recommendedName>
</protein>
<keyword evidence="2" id="KW-0732">Signal</keyword>
<name>A0A420SNP2_GIBIN</name>
<evidence type="ECO:0000256" key="1">
    <source>
        <dbReference type="SAM" id="MobiDB-lite"/>
    </source>
</evidence>
<organism evidence="3 4">
    <name type="scientific">Gibberella intermedia</name>
    <name type="common">Bulb rot disease fungus</name>
    <name type="synonym">Fusarium proliferatum</name>
    <dbReference type="NCBI Taxonomy" id="948311"/>
    <lineage>
        <taxon>Eukaryota</taxon>
        <taxon>Fungi</taxon>
        <taxon>Dikarya</taxon>
        <taxon>Ascomycota</taxon>
        <taxon>Pezizomycotina</taxon>
        <taxon>Sordariomycetes</taxon>
        <taxon>Hypocreomycetidae</taxon>
        <taxon>Hypocreales</taxon>
        <taxon>Nectriaceae</taxon>
        <taxon>Fusarium</taxon>
        <taxon>Fusarium fujikuroi species complex</taxon>
    </lineage>
</organism>
<feature type="chain" id="PRO_5019421880" description="CBM-cenC domain-containing protein" evidence="2">
    <location>
        <begin position="22"/>
        <end position="446"/>
    </location>
</feature>
<proteinExistence type="predicted"/>
<evidence type="ECO:0000256" key="2">
    <source>
        <dbReference type="SAM" id="SignalP"/>
    </source>
</evidence>
<feature type="region of interest" description="Disordered" evidence="1">
    <location>
        <begin position="176"/>
        <end position="210"/>
    </location>
</feature>
<dbReference type="EMBL" id="MRDB01000050">
    <property type="protein sequence ID" value="RKL30814.1"/>
    <property type="molecule type" value="Genomic_DNA"/>
</dbReference>
<gene>
    <name evidence="3" type="ORF">BFJ72_g11379</name>
</gene>
<evidence type="ECO:0008006" key="5">
    <source>
        <dbReference type="Google" id="ProtNLM"/>
    </source>
</evidence>
<accession>A0A420SNP2</accession>
<feature type="region of interest" description="Disordered" evidence="1">
    <location>
        <begin position="70"/>
        <end position="93"/>
    </location>
</feature>
<dbReference type="AlphaFoldDB" id="A0A420SNP2"/>
<feature type="compositionally biased region" description="Low complexity" evidence="1">
    <location>
        <begin position="176"/>
        <end position="194"/>
    </location>
</feature>
<evidence type="ECO:0000313" key="4">
    <source>
        <dbReference type="Proteomes" id="UP000283569"/>
    </source>
</evidence>